<dbReference type="Pfam" id="PF05199">
    <property type="entry name" value="GMC_oxred_C"/>
    <property type="match status" value="1"/>
</dbReference>
<dbReference type="GO" id="GO:0050660">
    <property type="term" value="F:flavin adenine dinucleotide binding"/>
    <property type="evidence" value="ECO:0007669"/>
    <property type="project" value="InterPro"/>
</dbReference>
<gene>
    <name evidence="7" type="ORF">PLXY2_LOCUS13660</name>
</gene>
<dbReference type="PANTHER" id="PTHR11552:SF147">
    <property type="entry name" value="CHOLINE DEHYDROGENASE, MITOCHONDRIAL"/>
    <property type="match status" value="1"/>
</dbReference>
<evidence type="ECO:0000313" key="7">
    <source>
        <dbReference type="EMBL" id="CAG9135408.1"/>
    </source>
</evidence>
<dbReference type="Pfam" id="PF00732">
    <property type="entry name" value="GMC_oxred_N"/>
    <property type="match status" value="1"/>
</dbReference>
<dbReference type="GO" id="GO:0016614">
    <property type="term" value="F:oxidoreductase activity, acting on CH-OH group of donors"/>
    <property type="evidence" value="ECO:0007669"/>
    <property type="project" value="InterPro"/>
</dbReference>
<keyword evidence="4 5" id="KW-0274">FAD</keyword>
<dbReference type="InterPro" id="IPR036188">
    <property type="entry name" value="FAD/NAD-bd_sf"/>
</dbReference>
<dbReference type="SUPFAM" id="SSF51905">
    <property type="entry name" value="FAD/NAD(P)-binding domain"/>
    <property type="match status" value="1"/>
</dbReference>
<dbReference type="PROSITE" id="PS00624">
    <property type="entry name" value="GMC_OXRED_2"/>
    <property type="match status" value="1"/>
</dbReference>
<dbReference type="InterPro" id="IPR000172">
    <property type="entry name" value="GMC_OxRdtase_N"/>
</dbReference>
<comment type="cofactor">
    <cofactor evidence="1 5">
        <name>FAD</name>
        <dbReference type="ChEBI" id="CHEBI:57692"/>
    </cofactor>
</comment>
<keyword evidence="3" id="KW-0285">Flavoprotein</keyword>
<keyword evidence="8" id="KW-1185">Reference proteome</keyword>
<name>A0A8S4G8Z2_PLUXY</name>
<dbReference type="InterPro" id="IPR012132">
    <property type="entry name" value="GMC_OxRdtase"/>
</dbReference>
<evidence type="ECO:0000256" key="5">
    <source>
        <dbReference type="PIRSR" id="PIRSR000137-2"/>
    </source>
</evidence>
<sequence>MCDISVCECAGTRDAGAGAGAGRPAVDGAEYDFVVVGAGSGGATVAARLAGRGAERGARGARVLLLEAGGNPPRASVVPGLLGSLAYSSHDWNYHSVRGERAGAAQRGGRAPLTRGKMLGGCSSINSMMYTRGNPEDFNEWARMGCENWDWDTVYPYFLKSEGYEGPELSDPNFAAYHNTEGPMKVTKQRFNDPNVDLKLDVLLQSLQEIGINSIEDYNGPTQFGISRGYFMHSAPPGVRSSTAECFLRGGRGGGGAGGAGGSLHVLKHALATRVLLRGAAAVGVELTRHNKTLHIFATKEVILSAGAIGTPRLLLASGIGRRDDLERLNVKQIVDLPVGYDLQDHLIVPIAFTGAPTSFVDQQNPNPKYSLDYFPYPRLNGFFSVSDWSRPQLQLSPYYFNQSSPLVFKALNNSLNYVEGVVEPIQKANADSEIFMMCLILLHPKSRGRIVYHSVDPLASPDIYLGYLTHDDDLSIMREGIKKMLRLTESRYFSGWGARAVRLALPTCAGLEYGSDEYWECYALALARTVWHQAGTARAGGAGARGACWTRRCACAGSGACAWWTPARCPRCPAATRTPPS</sequence>
<evidence type="ECO:0000313" key="8">
    <source>
        <dbReference type="Proteomes" id="UP000653454"/>
    </source>
</evidence>
<comment type="caution">
    <text evidence="7">The sequence shown here is derived from an EMBL/GenBank/DDBJ whole genome shotgun (WGS) entry which is preliminary data.</text>
</comment>
<dbReference type="InterPro" id="IPR007867">
    <property type="entry name" value="GMC_OxRtase_C"/>
</dbReference>
<organism evidence="7 8">
    <name type="scientific">Plutella xylostella</name>
    <name type="common">Diamondback moth</name>
    <name type="synonym">Plutella maculipennis</name>
    <dbReference type="NCBI Taxonomy" id="51655"/>
    <lineage>
        <taxon>Eukaryota</taxon>
        <taxon>Metazoa</taxon>
        <taxon>Ecdysozoa</taxon>
        <taxon>Arthropoda</taxon>
        <taxon>Hexapoda</taxon>
        <taxon>Insecta</taxon>
        <taxon>Pterygota</taxon>
        <taxon>Neoptera</taxon>
        <taxon>Endopterygota</taxon>
        <taxon>Lepidoptera</taxon>
        <taxon>Glossata</taxon>
        <taxon>Ditrysia</taxon>
        <taxon>Yponomeutoidea</taxon>
        <taxon>Plutellidae</taxon>
        <taxon>Plutella</taxon>
    </lineage>
</organism>
<accession>A0A8S4G8Z2</accession>
<dbReference type="Proteomes" id="UP000653454">
    <property type="component" value="Unassembled WGS sequence"/>
</dbReference>
<feature type="binding site" evidence="5">
    <location>
        <begin position="532"/>
        <end position="533"/>
    </location>
    <ligand>
        <name>FAD</name>
        <dbReference type="ChEBI" id="CHEBI:57692"/>
    </ligand>
</feature>
<proteinExistence type="inferred from homology"/>
<dbReference type="SUPFAM" id="SSF54373">
    <property type="entry name" value="FAD-linked reductases, C-terminal domain"/>
    <property type="match status" value="1"/>
</dbReference>
<dbReference type="PIRSF" id="PIRSF000137">
    <property type="entry name" value="Alcohol_oxidase"/>
    <property type="match status" value="1"/>
</dbReference>
<comment type="similarity">
    <text evidence="2">Belongs to the GMC oxidoreductase family.</text>
</comment>
<evidence type="ECO:0000256" key="1">
    <source>
        <dbReference type="ARBA" id="ARBA00001974"/>
    </source>
</evidence>
<evidence type="ECO:0000256" key="3">
    <source>
        <dbReference type="ARBA" id="ARBA00022630"/>
    </source>
</evidence>
<feature type="domain" description="Glucose-methanol-choline oxidoreductase N-terminal" evidence="6">
    <location>
        <begin position="307"/>
        <end position="321"/>
    </location>
</feature>
<dbReference type="PANTHER" id="PTHR11552">
    <property type="entry name" value="GLUCOSE-METHANOL-CHOLINE GMC OXIDOREDUCTASE"/>
    <property type="match status" value="1"/>
</dbReference>
<dbReference type="Gene3D" id="3.30.560.10">
    <property type="entry name" value="Glucose Oxidase, domain 3"/>
    <property type="match status" value="1"/>
</dbReference>
<protein>
    <submittedName>
        <fullName evidence="7">(diamondback moth) hypothetical protein</fullName>
    </submittedName>
</protein>
<evidence type="ECO:0000259" key="6">
    <source>
        <dbReference type="PROSITE" id="PS00624"/>
    </source>
</evidence>
<dbReference type="Gene3D" id="3.50.50.60">
    <property type="entry name" value="FAD/NAD(P)-binding domain"/>
    <property type="match status" value="1"/>
</dbReference>
<evidence type="ECO:0000256" key="4">
    <source>
        <dbReference type="ARBA" id="ARBA00022827"/>
    </source>
</evidence>
<evidence type="ECO:0000256" key="2">
    <source>
        <dbReference type="ARBA" id="ARBA00010790"/>
    </source>
</evidence>
<reference evidence="7" key="1">
    <citation type="submission" date="2020-11" db="EMBL/GenBank/DDBJ databases">
        <authorList>
            <person name="Whiteford S."/>
        </authorList>
    </citation>
    <scope>NUCLEOTIDE SEQUENCE</scope>
</reference>
<dbReference type="AlphaFoldDB" id="A0A8S4G8Z2"/>
<dbReference type="EMBL" id="CAJHNJ030000102">
    <property type="protein sequence ID" value="CAG9135408.1"/>
    <property type="molecule type" value="Genomic_DNA"/>
</dbReference>